<gene>
    <name evidence="5" type="ORF">PPRIM_AZ9-3.1.T0620221</name>
</gene>
<accession>A0A8S1MI63</accession>
<evidence type="ECO:0000256" key="1">
    <source>
        <dbReference type="ARBA" id="ARBA00022723"/>
    </source>
</evidence>
<keyword evidence="6" id="KW-1185">Reference proteome</keyword>
<organism evidence="5 6">
    <name type="scientific">Paramecium primaurelia</name>
    <dbReference type="NCBI Taxonomy" id="5886"/>
    <lineage>
        <taxon>Eukaryota</taxon>
        <taxon>Sar</taxon>
        <taxon>Alveolata</taxon>
        <taxon>Ciliophora</taxon>
        <taxon>Intramacronucleata</taxon>
        <taxon>Oligohymenophorea</taxon>
        <taxon>Peniculida</taxon>
        <taxon>Parameciidae</taxon>
        <taxon>Paramecium</taxon>
    </lineage>
</organism>
<dbReference type="NCBIfam" id="TIGR00218">
    <property type="entry name" value="manA"/>
    <property type="match status" value="1"/>
</dbReference>
<dbReference type="PANTHER" id="PTHR10309">
    <property type="entry name" value="MANNOSE-6-PHOSPHATE ISOMERASE"/>
    <property type="match status" value="1"/>
</dbReference>
<proteinExistence type="predicted"/>
<dbReference type="GO" id="GO:0005975">
    <property type="term" value="P:carbohydrate metabolic process"/>
    <property type="evidence" value="ECO:0007669"/>
    <property type="project" value="InterPro"/>
</dbReference>
<dbReference type="InterPro" id="IPR001250">
    <property type="entry name" value="Man6P_Isoase-1"/>
</dbReference>
<evidence type="ECO:0000313" key="6">
    <source>
        <dbReference type="Proteomes" id="UP000688137"/>
    </source>
</evidence>
<dbReference type="CDD" id="cd07011">
    <property type="entry name" value="cupin_PMI_type_I_N"/>
    <property type="match status" value="1"/>
</dbReference>
<dbReference type="InterPro" id="IPR018050">
    <property type="entry name" value="Pmannose_isomerase-type1_CS"/>
</dbReference>
<keyword evidence="3" id="KW-0413">Isomerase</keyword>
<evidence type="ECO:0000259" key="4">
    <source>
        <dbReference type="Pfam" id="PF20511"/>
    </source>
</evidence>
<dbReference type="Pfam" id="PF20511">
    <property type="entry name" value="PMI_typeI_cat"/>
    <property type="match status" value="1"/>
</dbReference>
<name>A0A8S1MI63_PARPR</name>
<dbReference type="EMBL" id="CAJJDM010000063">
    <property type="protein sequence ID" value="CAD8079828.1"/>
    <property type="molecule type" value="Genomic_DNA"/>
</dbReference>
<dbReference type="GO" id="GO:0005829">
    <property type="term" value="C:cytosol"/>
    <property type="evidence" value="ECO:0007669"/>
    <property type="project" value="TreeGrafter"/>
</dbReference>
<dbReference type="GO" id="GO:0009298">
    <property type="term" value="P:GDP-mannose biosynthetic process"/>
    <property type="evidence" value="ECO:0007669"/>
    <property type="project" value="InterPro"/>
</dbReference>
<sequence>MQQKIIQRLHGQAQNYAWGMLSTNPDCLVYKLTQKTSNEIKPFAEFWMGSHPSLPSLYENGEKVNLDLPYLFKVLSVDQPLSIQIHPNKEQAKVLHATKPNLYPDDNHKPEMAIALTNFEALVGFTDQQTIIQNIERNPCVIQKIGENLWNQFVVAQNQQAQDILKQIVAKLLSLTQDEVKYLLDNYQWPIKCNPSLDPGSKIEKYDVGYLFLLLMNHLILQPGQAVVLEAGLIHAYLKGNIIETMANSDNVVRCGFTPKQKDVETMKEILICEMKQPNYVQPIIEESNEYSFKQYITKYQEFACDCLELKPQEKSKIFKIKQNSILLCIQGFGKLINEEGQHELNFGQTYLINKEIEVHFQVDQSLQLYIFSDSLNLGEIPCNQFNDEGMCRQSGYCQWSGSCYGQYCHLIDEVAACRSNGAMNTYCTAVPYTPLQYVQSCYENIFTEQKVYYYRHVSDLTIDVIQKTSILLSDLINGERSITNMLRLYNLDVLSRQNDELHQILDLYISYAEILISQYSHPYYLERIIYESIQNIRDNTQLSFQQKSNTMIKILDLLDIYYVRLKTFSEYYYTQYNFINFNQIHLKYLQLQYQGLATLTWTDYESNGMLQMTVLYAEIFGKQSPLTPIYIIRTSNNINLQYKLKCYFNTNHPVALKQINLITMNMYETYVQPQCGSGYCEVNLQGAGNYLFVDLNKNDQCNSIGSISTCQLANCMVDLQNHICN</sequence>
<dbReference type="InterPro" id="IPR016305">
    <property type="entry name" value="Mannose-6-P_Isomerase"/>
</dbReference>
<dbReference type="PANTHER" id="PTHR10309:SF0">
    <property type="entry name" value="MANNOSE-6-PHOSPHATE ISOMERASE"/>
    <property type="match status" value="1"/>
</dbReference>
<dbReference type="GO" id="GO:0004476">
    <property type="term" value="F:mannose-6-phosphate isomerase activity"/>
    <property type="evidence" value="ECO:0007669"/>
    <property type="project" value="InterPro"/>
</dbReference>
<evidence type="ECO:0000313" key="5">
    <source>
        <dbReference type="EMBL" id="CAD8079828.1"/>
    </source>
</evidence>
<evidence type="ECO:0000256" key="2">
    <source>
        <dbReference type="ARBA" id="ARBA00022833"/>
    </source>
</evidence>
<evidence type="ECO:0000256" key="3">
    <source>
        <dbReference type="ARBA" id="ARBA00023235"/>
    </source>
</evidence>
<protein>
    <recommendedName>
        <fullName evidence="4">Phosphomannose isomerase type I catalytic domain-containing protein</fullName>
    </recommendedName>
</protein>
<dbReference type="InterPro" id="IPR046457">
    <property type="entry name" value="PMI_typeI_cat"/>
</dbReference>
<dbReference type="GO" id="GO:0008270">
    <property type="term" value="F:zinc ion binding"/>
    <property type="evidence" value="ECO:0007669"/>
    <property type="project" value="InterPro"/>
</dbReference>
<comment type="caution">
    <text evidence="5">The sequence shown here is derived from an EMBL/GenBank/DDBJ whole genome shotgun (WGS) entry which is preliminary data.</text>
</comment>
<feature type="domain" description="Phosphomannose isomerase type I catalytic" evidence="4">
    <location>
        <begin position="61"/>
        <end position="126"/>
    </location>
</feature>
<keyword evidence="1" id="KW-0479">Metal-binding</keyword>
<dbReference type="PROSITE" id="PS00965">
    <property type="entry name" value="PMI_I_1"/>
    <property type="match status" value="1"/>
</dbReference>
<dbReference type="Proteomes" id="UP000688137">
    <property type="component" value="Unassembled WGS sequence"/>
</dbReference>
<reference evidence="5" key="1">
    <citation type="submission" date="2021-01" db="EMBL/GenBank/DDBJ databases">
        <authorList>
            <consortium name="Genoscope - CEA"/>
            <person name="William W."/>
        </authorList>
    </citation>
    <scope>NUCLEOTIDE SEQUENCE</scope>
</reference>
<dbReference type="AlphaFoldDB" id="A0A8S1MI63"/>
<keyword evidence="2" id="KW-0862">Zinc</keyword>